<evidence type="ECO:0000313" key="5">
    <source>
        <dbReference type="Proteomes" id="UP001497623"/>
    </source>
</evidence>
<keyword evidence="1" id="KW-0929">Antimicrobial</keyword>
<organism evidence="4 5">
    <name type="scientific">Meganyctiphanes norvegica</name>
    <name type="common">Northern krill</name>
    <name type="synonym">Thysanopoda norvegica</name>
    <dbReference type="NCBI Taxonomy" id="48144"/>
    <lineage>
        <taxon>Eukaryota</taxon>
        <taxon>Metazoa</taxon>
        <taxon>Ecdysozoa</taxon>
        <taxon>Arthropoda</taxon>
        <taxon>Crustacea</taxon>
        <taxon>Multicrustacea</taxon>
        <taxon>Malacostraca</taxon>
        <taxon>Eumalacostraca</taxon>
        <taxon>Eucarida</taxon>
        <taxon>Euphausiacea</taxon>
        <taxon>Euphausiidae</taxon>
        <taxon>Meganyctiphanes</taxon>
    </lineage>
</organism>
<dbReference type="InterPro" id="IPR024509">
    <property type="entry name" value="Anti-LPS_factor/Scygonadin"/>
</dbReference>
<protein>
    <submittedName>
        <fullName evidence="4">Uncharacterized protein</fullName>
    </submittedName>
</protein>
<evidence type="ECO:0000256" key="1">
    <source>
        <dbReference type="ARBA" id="ARBA00022529"/>
    </source>
</evidence>
<evidence type="ECO:0000313" key="4">
    <source>
        <dbReference type="EMBL" id="CAL4069540.1"/>
    </source>
</evidence>
<dbReference type="Proteomes" id="UP001497623">
    <property type="component" value="Unassembled WGS sequence"/>
</dbReference>
<keyword evidence="3" id="KW-0732">Signal</keyword>
<name>A0AAV2Q5A8_MEGNR</name>
<keyword evidence="5" id="KW-1185">Reference proteome</keyword>
<sequence>MASIRCEIPILALIAVSSIMMEVKTARVFAPAGLAPIYDGGPGGPGGPGGFPRPDFSTFPIDLEGNPIRLPGLSSYLERESSSSSSSAGSPAVSTSSIVSKAGGSGGKGDGIEVFVSLTAGTIAFLAKSVFHWFGGKKSFQFLETTCYDTTKPYIGSWELKYKSEITCNGYPDTGYGRSANRRKSSDRAMEDFLNKTNAKKLFKKSEVDKFLKSHAPPKPVTSKPIVGPLINIRCP</sequence>
<accession>A0AAV2Q5A8</accession>
<proteinExistence type="predicted"/>
<feature type="chain" id="PRO_5043954476" evidence="3">
    <location>
        <begin position="26"/>
        <end position="236"/>
    </location>
</feature>
<feature type="signal peptide" evidence="3">
    <location>
        <begin position="1"/>
        <end position="25"/>
    </location>
</feature>
<keyword evidence="2" id="KW-0044">Antibiotic</keyword>
<dbReference type="Pfam" id="PF11630">
    <property type="entry name" value="Anti-LPS-SCYG"/>
    <property type="match status" value="1"/>
</dbReference>
<dbReference type="Gene3D" id="3.30.160.320">
    <property type="match status" value="1"/>
</dbReference>
<reference evidence="4 5" key="1">
    <citation type="submission" date="2024-05" db="EMBL/GenBank/DDBJ databases">
        <authorList>
            <person name="Wallberg A."/>
        </authorList>
    </citation>
    <scope>NUCLEOTIDE SEQUENCE [LARGE SCALE GENOMIC DNA]</scope>
</reference>
<comment type="caution">
    <text evidence="4">The sequence shown here is derived from an EMBL/GenBank/DDBJ whole genome shotgun (WGS) entry which is preliminary data.</text>
</comment>
<dbReference type="InterPro" id="IPR038539">
    <property type="entry name" value="Anti-LPS_factor/Scygonadin_sf"/>
</dbReference>
<dbReference type="AlphaFoldDB" id="A0AAV2Q5A8"/>
<evidence type="ECO:0000256" key="2">
    <source>
        <dbReference type="ARBA" id="ARBA00023022"/>
    </source>
</evidence>
<dbReference type="GO" id="GO:0042742">
    <property type="term" value="P:defense response to bacterium"/>
    <property type="evidence" value="ECO:0007669"/>
    <property type="project" value="UniProtKB-KW"/>
</dbReference>
<evidence type="ECO:0000256" key="3">
    <source>
        <dbReference type="SAM" id="SignalP"/>
    </source>
</evidence>
<dbReference type="EMBL" id="CAXKWB010003584">
    <property type="protein sequence ID" value="CAL4069540.1"/>
    <property type="molecule type" value="Genomic_DNA"/>
</dbReference>
<gene>
    <name evidence="4" type="ORF">MNOR_LOCUS7936</name>
</gene>